<dbReference type="STRING" id="237561.A0A1D8PTJ6"/>
<dbReference type="PROSITE" id="PS50011">
    <property type="entry name" value="PROTEIN_KINASE_DOM"/>
    <property type="match status" value="1"/>
</dbReference>
<dbReference type="VEuPathDB" id="FungiDB:CR_07700W_A"/>
<evidence type="ECO:0000313" key="4">
    <source>
        <dbReference type="Proteomes" id="UP000000559"/>
    </source>
</evidence>
<accession>A0A1D8PTJ6</accession>
<name>A0A1D8PTJ6_CANAL</name>
<organism evidence="3 4">
    <name type="scientific">Candida albicans (strain SC5314 / ATCC MYA-2876)</name>
    <name type="common">Yeast</name>
    <dbReference type="NCBI Taxonomy" id="237561"/>
    <lineage>
        <taxon>Eukaryota</taxon>
        <taxon>Fungi</taxon>
        <taxon>Dikarya</taxon>
        <taxon>Ascomycota</taxon>
        <taxon>Saccharomycotina</taxon>
        <taxon>Pichiomycetes</taxon>
        <taxon>Debaryomycetaceae</taxon>
        <taxon>Candida/Lodderomyces clade</taxon>
        <taxon>Candida</taxon>
    </lineage>
</organism>
<feature type="domain" description="Protein kinase" evidence="1">
    <location>
        <begin position="45"/>
        <end position="403"/>
    </location>
</feature>
<dbReference type="eggNOG" id="ENOG502QQPX">
    <property type="taxonomic scope" value="Eukaryota"/>
</dbReference>
<dbReference type="SUPFAM" id="SSF56112">
    <property type="entry name" value="Protein kinase-like (PK-like)"/>
    <property type="match status" value="1"/>
</dbReference>
<dbReference type="RefSeq" id="XP_710210.1">
    <property type="nucleotide sequence ID" value="XM_705118.2"/>
</dbReference>
<dbReference type="EMBL" id="CP017630">
    <property type="protein sequence ID" value="AOW31461.1"/>
    <property type="molecule type" value="Genomic_DNA"/>
</dbReference>
<protein>
    <recommendedName>
        <fullName evidence="1">Protein kinase domain-containing protein</fullName>
    </recommendedName>
</protein>
<dbReference type="InterPro" id="IPR041726">
    <property type="entry name" value="ACAD10_11_N"/>
</dbReference>
<dbReference type="CGD" id="CAL0000201015">
    <property type="gene designation" value="orf19.1984"/>
</dbReference>
<dbReference type="Gene3D" id="3.90.1200.10">
    <property type="match status" value="1"/>
</dbReference>
<dbReference type="GO" id="GO:0005524">
    <property type="term" value="F:ATP binding"/>
    <property type="evidence" value="ECO:0007669"/>
    <property type="project" value="InterPro"/>
</dbReference>
<dbReference type="InParanoid" id="A0A1D8PTJ6"/>
<dbReference type="InterPro" id="IPR000719">
    <property type="entry name" value="Prot_kinase_dom"/>
</dbReference>
<reference evidence="3 4" key="2">
    <citation type="journal article" date="2007" name="Genome Biol.">
        <title>Assembly of the Candida albicans genome into sixteen supercontigs aligned on the eight chromosomes.</title>
        <authorList>
            <person name="van het Hoog M."/>
            <person name="Rast T.J."/>
            <person name="Martchenko M."/>
            <person name="Grindle S."/>
            <person name="Dignard D."/>
            <person name="Hogues H."/>
            <person name="Cuomo C."/>
            <person name="Berriman M."/>
            <person name="Scherer S."/>
            <person name="Magee B.B."/>
            <person name="Whiteway M."/>
            <person name="Chibana H."/>
            <person name="Nantel A."/>
            <person name="Magee P.T."/>
        </authorList>
    </citation>
    <scope>GENOME REANNOTATION</scope>
    <source>
        <strain evidence="4">SC5314 / ATCC MYA-2876</strain>
    </source>
</reference>
<dbReference type="PANTHER" id="PTHR47829:SF1">
    <property type="entry name" value="HAD FAMILY PHOSPHATASE"/>
    <property type="match status" value="1"/>
</dbReference>
<dbReference type="KEGG" id="cal:CAALFM_CR07700WA"/>
<dbReference type="Pfam" id="PF01636">
    <property type="entry name" value="APH"/>
    <property type="match status" value="1"/>
</dbReference>
<reference evidence="3 4" key="3">
    <citation type="journal article" date="2013" name="Genome Biol.">
        <title>Assembly of a phased diploid Candida albicans genome facilitates allele-specific measurements and provides a simple model for repeat and indel structure.</title>
        <authorList>
            <person name="Muzzey D."/>
            <person name="Schwartz K."/>
            <person name="Weissman J.S."/>
            <person name="Sherlock G."/>
        </authorList>
    </citation>
    <scope>NUCLEOTIDE SEQUENCE [LARGE SCALE GENOMIC DNA]</scope>
    <source>
        <strain evidence="4">SC5314 / ATCC MYA-2876</strain>
    </source>
</reference>
<dbReference type="OrthoDB" id="191037at2759"/>
<dbReference type="InterPro" id="IPR002575">
    <property type="entry name" value="Aminoglycoside_PTrfase"/>
</dbReference>
<evidence type="ECO:0000259" key="1">
    <source>
        <dbReference type="PROSITE" id="PS50011"/>
    </source>
</evidence>
<dbReference type="AlphaFoldDB" id="A0A1D8PTJ6"/>
<dbReference type="PROSITE" id="PS00108">
    <property type="entry name" value="PROTEIN_KINASE_ST"/>
    <property type="match status" value="1"/>
</dbReference>
<dbReference type="InterPro" id="IPR008271">
    <property type="entry name" value="Ser/Thr_kinase_AS"/>
</dbReference>
<dbReference type="GO" id="GO:0004672">
    <property type="term" value="F:protein kinase activity"/>
    <property type="evidence" value="ECO:0007669"/>
    <property type="project" value="InterPro"/>
</dbReference>
<dbReference type="PANTHER" id="PTHR47829">
    <property type="entry name" value="HYDROLASE, PUTATIVE (AFU_ORTHOLOGUE AFUA_1G12880)-RELATED"/>
    <property type="match status" value="1"/>
</dbReference>
<proteinExistence type="predicted"/>
<evidence type="ECO:0000313" key="3">
    <source>
        <dbReference type="EMBL" id="AOW31461.1"/>
    </source>
</evidence>
<dbReference type="OMA" id="RAFYVME"/>
<gene>
    <name evidence="3" type="ordered locus">CAALFM_CR07700WA</name>
    <name evidence="2" type="ordered locus">orf19.1984</name>
</gene>
<dbReference type="InterPro" id="IPR052898">
    <property type="entry name" value="ACAD10-like"/>
</dbReference>
<dbReference type="Proteomes" id="UP000000559">
    <property type="component" value="Chromosome R"/>
</dbReference>
<keyword evidence="4" id="KW-1185">Reference proteome</keyword>
<dbReference type="GeneID" id="3648195"/>
<sequence>MSAPELTDIRSPLDINKLKDLLASATTSQSSKVVLGHKATVPTTFSEIKQFTFGQSNPTYFLSTPEGKNYVLRRKPSPNSKLISKSAHAVEREFFILNAINILNSESDNLTVPVPKVHLLCEDESQIGYVFYIMDYVNGIQIKNPSMPGIEESDQKQYWKSIIETIAAIHLLNVEKLISLLPKSHFPQFQNIEKLKSTSYFARQIKTLNNIHNLQSQHVPPIPDFDKITGWLQKYAPQDPDKLTLIHGDLKIDNILFDPKSKTVCGVLDWELTTVGNPLFDLANFLQAFQLPNKLNRMLYYPQKTEMGAENKNSTAFLYEKLHEYEKLVTWSKTDSKNNPSELWPIGHTFGLLRLSVISQGIAMRVKLGNASSANAKGYASMYPYLSELAMENVNKTKKTSVL</sequence>
<evidence type="ECO:0000313" key="2">
    <source>
        <dbReference type="CGD" id="CAL0000201015"/>
    </source>
</evidence>
<dbReference type="SMR" id="A0A1D8PTJ6"/>
<dbReference type="InterPro" id="IPR011009">
    <property type="entry name" value="Kinase-like_dom_sf"/>
</dbReference>
<reference evidence="3 4" key="1">
    <citation type="journal article" date="2004" name="Proc. Natl. Acad. Sci. U.S.A.">
        <title>The diploid genome sequence of Candida albicans.</title>
        <authorList>
            <person name="Jones T."/>
            <person name="Federspiel N.A."/>
            <person name="Chibana H."/>
            <person name="Dungan J."/>
            <person name="Kalman S."/>
            <person name="Magee B.B."/>
            <person name="Newport G."/>
            <person name="Thorstenson Y.R."/>
            <person name="Agabian N."/>
            <person name="Magee P.T."/>
            <person name="Davis R.W."/>
            <person name="Scherer S."/>
        </authorList>
    </citation>
    <scope>NUCLEOTIDE SEQUENCE [LARGE SCALE GENOMIC DNA]</scope>
    <source>
        <strain evidence="4">SC5314 / ATCC MYA-2876</strain>
    </source>
</reference>
<dbReference type="Gene3D" id="3.30.200.20">
    <property type="entry name" value="Phosphorylase Kinase, domain 1"/>
    <property type="match status" value="1"/>
</dbReference>
<dbReference type="CDD" id="cd05154">
    <property type="entry name" value="ACAD10_11_N-like"/>
    <property type="match status" value="1"/>
</dbReference>